<name>A0ABX2FID1_9PSEU</name>
<dbReference type="InterPro" id="IPR032466">
    <property type="entry name" value="Metal_Hydrolase"/>
</dbReference>
<evidence type="ECO:0000313" key="2">
    <source>
        <dbReference type="EMBL" id="NRN70998.1"/>
    </source>
</evidence>
<evidence type="ECO:0000259" key="1">
    <source>
        <dbReference type="Pfam" id="PF01979"/>
    </source>
</evidence>
<dbReference type="SUPFAM" id="SSF51338">
    <property type="entry name" value="Composite domain of metallo-dependent hydrolases"/>
    <property type="match status" value="1"/>
</dbReference>
<dbReference type="RefSeq" id="WP_173142170.1">
    <property type="nucleotide sequence ID" value="NZ_CBCSGW010000020.1"/>
</dbReference>
<dbReference type="Gene3D" id="3.20.20.140">
    <property type="entry name" value="Metal-dependent hydrolases"/>
    <property type="match status" value="1"/>
</dbReference>
<dbReference type="PANTHER" id="PTHR43135">
    <property type="entry name" value="ALPHA-D-RIBOSE 1-METHYLPHOSPHONATE 5-TRIPHOSPHATE DIPHOSPHATASE"/>
    <property type="match status" value="1"/>
</dbReference>
<comment type="caution">
    <text evidence="2">The sequence shown here is derived from an EMBL/GenBank/DDBJ whole genome shotgun (WGS) entry which is preliminary data.</text>
</comment>
<dbReference type="InterPro" id="IPR011059">
    <property type="entry name" value="Metal-dep_hydrolase_composite"/>
</dbReference>
<proteinExistence type="predicted"/>
<dbReference type="Gene3D" id="2.30.40.10">
    <property type="entry name" value="Urease, subunit C, domain 1"/>
    <property type="match status" value="1"/>
</dbReference>
<accession>A0ABX2FID1</accession>
<dbReference type="SUPFAM" id="SSF51556">
    <property type="entry name" value="Metallo-dependent hydrolases"/>
    <property type="match status" value="1"/>
</dbReference>
<dbReference type="InterPro" id="IPR006680">
    <property type="entry name" value="Amidohydro-rel"/>
</dbReference>
<protein>
    <submittedName>
        <fullName evidence="2">Metal-dependent hydrolase</fullName>
    </submittedName>
</protein>
<dbReference type="CDD" id="cd01299">
    <property type="entry name" value="Met_dep_hydrolase_A"/>
    <property type="match status" value="1"/>
</dbReference>
<keyword evidence="2" id="KW-0378">Hydrolase</keyword>
<dbReference type="GO" id="GO:0016787">
    <property type="term" value="F:hydrolase activity"/>
    <property type="evidence" value="ECO:0007669"/>
    <property type="project" value="UniProtKB-KW"/>
</dbReference>
<evidence type="ECO:0000313" key="3">
    <source>
        <dbReference type="Proteomes" id="UP000763557"/>
    </source>
</evidence>
<reference evidence="2 3" key="1">
    <citation type="submission" date="2020-01" db="EMBL/GenBank/DDBJ databases">
        <title>Kibdelosporangium persica a novel Actinomycetes from a hot desert in Iran.</title>
        <authorList>
            <person name="Safaei N."/>
            <person name="Zaburannyi N."/>
            <person name="Mueller R."/>
            <person name="Wink J."/>
        </authorList>
    </citation>
    <scope>NUCLEOTIDE SEQUENCE [LARGE SCALE GENOMIC DNA]</scope>
    <source>
        <strain evidence="2 3">4NS15</strain>
    </source>
</reference>
<dbReference type="Pfam" id="PF01979">
    <property type="entry name" value="Amidohydro_1"/>
    <property type="match status" value="1"/>
</dbReference>
<keyword evidence="3" id="KW-1185">Reference proteome</keyword>
<dbReference type="PANTHER" id="PTHR43135:SF3">
    <property type="entry name" value="ALPHA-D-RIBOSE 1-METHYLPHOSPHONATE 5-TRIPHOSPHATE DIPHOSPHATASE"/>
    <property type="match status" value="1"/>
</dbReference>
<organism evidence="2 3">
    <name type="scientific">Kibdelosporangium persicum</name>
    <dbReference type="NCBI Taxonomy" id="2698649"/>
    <lineage>
        <taxon>Bacteria</taxon>
        <taxon>Bacillati</taxon>
        <taxon>Actinomycetota</taxon>
        <taxon>Actinomycetes</taxon>
        <taxon>Pseudonocardiales</taxon>
        <taxon>Pseudonocardiaceae</taxon>
        <taxon>Kibdelosporangium</taxon>
    </lineage>
</organism>
<dbReference type="EMBL" id="JAAATY010000049">
    <property type="protein sequence ID" value="NRN70998.1"/>
    <property type="molecule type" value="Genomic_DNA"/>
</dbReference>
<sequence length="430" mass="44851">MRREPSGTNAPAARRTLFRGGQVFDGSRFASTDLVVADGVIVDVGPGLDGDEEIALDGLSVLPGLFDCHVHLTTSGVDYWRLAQQPFSYRFFEAVRNMRLTLGAGITFVRDAAGADLGLKRAVADGLVAGPDMRIAISMISQTGGHADPWLPSGSCLPALFPPHPGAPHGVADGPESVRRKAREILRAGADMLKVAASGGVLSARDDPHHAQFRADELRELVSEAAAADTYVMAHAHSAAGIKAAVRAGARSIEHGVFLDDECLELMVDSGTYLVPTLSAAPRLVEAAACGAAFPDGVVAQAVEVVAAHRDAFTRALQAGVRVAMGTDSGVGPHGHNLDELHMMSEAGMPHPAVLRSATIDAARLLGVADVVGEIAPGKRADLVVVANSPVDFEKLSENIVAVYQAGRLVHGDDPAGRSVRSSAISGWSE</sequence>
<gene>
    <name evidence="2" type="ORF">GC106_82730</name>
</gene>
<dbReference type="Proteomes" id="UP000763557">
    <property type="component" value="Unassembled WGS sequence"/>
</dbReference>
<feature type="domain" description="Amidohydrolase-related" evidence="1">
    <location>
        <begin position="61"/>
        <end position="410"/>
    </location>
</feature>
<dbReference type="InterPro" id="IPR057744">
    <property type="entry name" value="OTAase-like"/>
</dbReference>
<dbReference type="InterPro" id="IPR051781">
    <property type="entry name" value="Metallo-dep_Hydrolase"/>
</dbReference>